<dbReference type="AlphaFoldDB" id="A0A4R9BTJ1"/>
<dbReference type="SUPFAM" id="SSF53254">
    <property type="entry name" value="Phosphoglycerate mutase-like"/>
    <property type="match status" value="1"/>
</dbReference>
<gene>
    <name evidence="3" type="ORF">E3T61_10440</name>
</gene>
<protein>
    <submittedName>
        <fullName evidence="3">Histidine phosphatase family protein</fullName>
    </submittedName>
</protein>
<organism evidence="3 4">
    <name type="scientific">Cryobacterium lactosi</name>
    <dbReference type="NCBI Taxonomy" id="1259202"/>
    <lineage>
        <taxon>Bacteria</taxon>
        <taxon>Bacillati</taxon>
        <taxon>Actinomycetota</taxon>
        <taxon>Actinomycetes</taxon>
        <taxon>Micrococcales</taxon>
        <taxon>Microbacteriaceae</taxon>
        <taxon>Cryobacterium</taxon>
    </lineage>
</organism>
<dbReference type="InterPro" id="IPR013078">
    <property type="entry name" value="His_Pase_superF_clade-1"/>
</dbReference>
<dbReference type="PANTHER" id="PTHR48100:SF1">
    <property type="entry name" value="HISTIDINE PHOSPHATASE FAMILY PROTEIN-RELATED"/>
    <property type="match status" value="1"/>
</dbReference>
<dbReference type="SMART" id="SM00855">
    <property type="entry name" value="PGAM"/>
    <property type="match status" value="1"/>
</dbReference>
<name>A0A4R9BTJ1_9MICO</name>
<dbReference type="EMBL" id="SOHM01000022">
    <property type="protein sequence ID" value="TFD90692.1"/>
    <property type="molecule type" value="Genomic_DNA"/>
</dbReference>
<reference evidence="3 4" key="1">
    <citation type="submission" date="2019-03" db="EMBL/GenBank/DDBJ databases">
        <title>Genomics of glacier-inhabiting Cryobacterium strains.</title>
        <authorList>
            <person name="Liu Q."/>
            <person name="Xin Y.-H."/>
        </authorList>
    </citation>
    <scope>NUCLEOTIDE SEQUENCE [LARGE SCALE GENOMIC DNA]</scope>
    <source>
        <strain evidence="3 4">Sr59</strain>
    </source>
</reference>
<evidence type="ECO:0000256" key="1">
    <source>
        <dbReference type="ARBA" id="ARBA00023152"/>
    </source>
</evidence>
<dbReference type="GO" id="GO:0005737">
    <property type="term" value="C:cytoplasm"/>
    <property type="evidence" value="ECO:0007669"/>
    <property type="project" value="TreeGrafter"/>
</dbReference>
<proteinExistence type="predicted"/>
<accession>A0A4R9BTJ1</accession>
<keyword evidence="1" id="KW-0324">Glycolysis</keyword>
<dbReference type="GO" id="GO:0016791">
    <property type="term" value="F:phosphatase activity"/>
    <property type="evidence" value="ECO:0007669"/>
    <property type="project" value="TreeGrafter"/>
</dbReference>
<keyword evidence="2" id="KW-0413">Isomerase</keyword>
<dbReference type="RefSeq" id="WP_134640791.1">
    <property type="nucleotide sequence ID" value="NZ_SOHM01000022.1"/>
</dbReference>
<evidence type="ECO:0000313" key="3">
    <source>
        <dbReference type="EMBL" id="TFD90692.1"/>
    </source>
</evidence>
<dbReference type="InterPro" id="IPR050275">
    <property type="entry name" value="PGM_Phosphatase"/>
</dbReference>
<dbReference type="PANTHER" id="PTHR48100">
    <property type="entry name" value="BROAD-SPECIFICITY PHOSPHATASE YOR283W-RELATED"/>
    <property type="match status" value="1"/>
</dbReference>
<comment type="caution">
    <text evidence="3">The sequence shown here is derived from an EMBL/GenBank/DDBJ whole genome shotgun (WGS) entry which is preliminary data.</text>
</comment>
<dbReference type="OrthoDB" id="5449373at2"/>
<sequence length="264" mass="28501">MASEAGLGQQQRQGHGGGVISILLVRHGESAANVAATAAEAAAAEVVVMPLRDADVPLTETGTEQAHAVRRWLDAQPDQAYPDSVWASPYLRAAETARIALGSRPNGPRQVHDERLRDRELGILDLLTTRGVRARLPSEAARRDRLGKFYYRPPGGESWADVALRLRSFLAELDADSVGPSALVVSHDAVIMLFRMIAEGLTEPETLRLAGTEPLLNASITRLVRDDRHSPWRVHTYNDVSHLVSAGVGVTAHTSAKDPHAAAE</sequence>
<dbReference type="InterPro" id="IPR001345">
    <property type="entry name" value="PG/BPGM_mutase_AS"/>
</dbReference>
<evidence type="ECO:0000256" key="2">
    <source>
        <dbReference type="ARBA" id="ARBA00023235"/>
    </source>
</evidence>
<dbReference type="Pfam" id="PF00300">
    <property type="entry name" value="His_Phos_1"/>
    <property type="match status" value="1"/>
</dbReference>
<dbReference type="PROSITE" id="PS00175">
    <property type="entry name" value="PG_MUTASE"/>
    <property type="match status" value="1"/>
</dbReference>
<dbReference type="Gene3D" id="3.40.50.1240">
    <property type="entry name" value="Phosphoglycerate mutase-like"/>
    <property type="match status" value="1"/>
</dbReference>
<dbReference type="CDD" id="cd07067">
    <property type="entry name" value="HP_PGM_like"/>
    <property type="match status" value="1"/>
</dbReference>
<keyword evidence="4" id="KW-1185">Reference proteome</keyword>
<dbReference type="Proteomes" id="UP000298468">
    <property type="component" value="Unassembled WGS sequence"/>
</dbReference>
<dbReference type="InterPro" id="IPR029033">
    <property type="entry name" value="His_PPase_superfam"/>
</dbReference>
<evidence type="ECO:0000313" key="4">
    <source>
        <dbReference type="Proteomes" id="UP000298468"/>
    </source>
</evidence>